<dbReference type="InterPro" id="IPR042099">
    <property type="entry name" value="ANL_N_sf"/>
</dbReference>
<dbReference type="InterPro" id="IPR020845">
    <property type="entry name" value="AMP-binding_CS"/>
</dbReference>
<dbReference type="CDD" id="cd17631">
    <property type="entry name" value="FACL_FadD13-like"/>
    <property type="match status" value="1"/>
</dbReference>
<dbReference type="InterPro" id="IPR010839">
    <property type="entry name" value="AtuA_N"/>
</dbReference>
<feature type="compositionally biased region" description="Basic and acidic residues" evidence="1">
    <location>
        <begin position="468"/>
        <end position="500"/>
    </location>
</feature>
<evidence type="ECO:0000259" key="2">
    <source>
        <dbReference type="Pfam" id="PF00501"/>
    </source>
</evidence>
<feature type="domain" description="Acyclic terpene utilisation N-terminal" evidence="3">
    <location>
        <begin position="5"/>
        <end position="445"/>
    </location>
</feature>
<keyword evidence="6" id="KW-1185">Reference proteome</keyword>
<feature type="compositionally biased region" description="Basic residues" evidence="1">
    <location>
        <begin position="506"/>
        <end position="518"/>
    </location>
</feature>
<dbReference type="SUPFAM" id="SSF56801">
    <property type="entry name" value="Acetyl-CoA synthetase-like"/>
    <property type="match status" value="1"/>
</dbReference>
<evidence type="ECO:0000313" key="6">
    <source>
        <dbReference type="Proteomes" id="UP001058860"/>
    </source>
</evidence>
<evidence type="ECO:0000256" key="1">
    <source>
        <dbReference type="SAM" id="MobiDB-lite"/>
    </source>
</evidence>
<evidence type="ECO:0000313" key="5">
    <source>
        <dbReference type="EMBL" id="UUY04595.1"/>
    </source>
</evidence>
<dbReference type="EMBL" id="CP088295">
    <property type="protein sequence ID" value="UUY04595.1"/>
    <property type="molecule type" value="Genomic_DNA"/>
</dbReference>
<dbReference type="InterPro" id="IPR045851">
    <property type="entry name" value="AMP-bd_C_sf"/>
</dbReference>
<dbReference type="InterPro" id="IPR000873">
    <property type="entry name" value="AMP-dep_synth/lig_dom"/>
</dbReference>
<feature type="domain" description="AMP-dependent synthetase/ligase" evidence="2">
    <location>
        <begin position="644"/>
        <end position="1002"/>
    </location>
</feature>
<dbReference type="PROSITE" id="PS00455">
    <property type="entry name" value="AMP_BINDING"/>
    <property type="match status" value="1"/>
</dbReference>
<dbReference type="PANTHER" id="PTHR47708:SF2">
    <property type="entry name" value="SI:CH73-132F6.5"/>
    <property type="match status" value="1"/>
</dbReference>
<dbReference type="Pfam" id="PF07287">
    <property type="entry name" value="AtuA"/>
    <property type="match status" value="1"/>
</dbReference>
<dbReference type="Pfam" id="PF00501">
    <property type="entry name" value="AMP-binding"/>
    <property type="match status" value="1"/>
</dbReference>
<organism evidence="5 6">
    <name type="scientific">Svornostia abyssi</name>
    <dbReference type="NCBI Taxonomy" id="2898438"/>
    <lineage>
        <taxon>Bacteria</taxon>
        <taxon>Bacillati</taxon>
        <taxon>Actinomycetota</taxon>
        <taxon>Thermoleophilia</taxon>
        <taxon>Solirubrobacterales</taxon>
        <taxon>Baekduiaceae</taxon>
        <taxon>Svornostia</taxon>
    </lineage>
</organism>
<name>A0ABY5PJJ8_9ACTN</name>
<dbReference type="NCBIfam" id="NF006182">
    <property type="entry name" value="PRK08316.1"/>
    <property type="match status" value="1"/>
</dbReference>
<dbReference type="Gene3D" id="3.30.300.30">
    <property type="match status" value="1"/>
</dbReference>
<dbReference type="PANTHER" id="PTHR47708">
    <property type="match status" value="1"/>
</dbReference>
<dbReference type="InterPro" id="IPR025110">
    <property type="entry name" value="AMP-bd_C"/>
</dbReference>
<dbReference type="Pfam" id="PF13193">
    <property type="entry name" value="AMP-binding_C"/>
    <property type="match status" value="1"/>
</dbReference>
<dbReference type="Proteomes" id="UP001058860">
    <property type="component" value="Chromosome"/>
</dbReference>
<gene>
    <name evidence="5" type="ORF">LRS13_03405</name>
</gene>
<feature type="region of interest" description="Disordered" evidence="1">
    <location>
        <begin position="462"/>
        <end position="617"/>
    </location>
</feature>
<sequence length="1149" mass="122906">MSKTVTIGGATGAWGDTALSTPQLLKDGRCDYLCYEGLAELTMAVLTRARDKKPELGYAVDLIQLIAKNLTAYHEQGIKVVTNAGGVNIPGAVDVITAAAQAAGLDLKVAGVTGDELTGRVGELAALGLRETDKGTPVPQDAWSMNAYTGARAIAAALGAGADVVVTGRSVDSAIFLGPLIHEFGWGPEEFDKLASGTLAGHLLECGAAGTGGTFTDWRDTGRWVNVGYPIAIVEEHGDFVVTKPDGTDGIVDRRSVAEQMVYEIGDPSAYIVPDVVVDLTEATLEDVAPDQVAVSGVKGTAPPSTLKACAQTADGFRGQMMFMLAGRDAIAKAERFGADSIERGRMMLQAAGFDDFRDTNVEVLGAEATYGANANARTREVIVKLGARHDDFKALAGFFRELVGAAIAGPQGMSFGGQGVTRPSPVLRLDSFAVPRELVPLEITMHTASGDPVPVPYEDVPPRALRGLHDPHARRDRGVGCGPERRRDDRGAARGDRARAQRGQGRPRQHRRHRPRRGVLADPAARVELRARRGVPRAPRGDVDRALRDAGPARAELHPAQRPHRRRHRVAAVRLAGQGGGRPAARPPGLDPGGAGRPFGADDPRARARGQGPGARLRDRRRIMGTDTQGAPSFHSTVGAVLTRSARRFPDRVALVFEDRRWTYEELETAVSRVAAALLDRGLRHGDRVAAFGKNSDAYLLLYLGCARAGLVHVPVNFNSTGDELAYLLTQSKPSAVFVDPALVDAVGAVSDRLGSMLHGRLRGDGADHVLGWAQDEDGWLREEDGVREGDLVQLLYTSGTTSAPKGAMLTHQALVHEYASCITGLDITADDVPLHALPLYHSAQMHVFLMPGLAVGATNHLVEAPNLNDVLERVPREGITSLFFPPTVWVGLANHPGLADADLSSLQRAYYGASIMPVPVLQELRKRLPDVGFYNCFGQSEIGPLATVLRPEEHDDRPDSVGRPALFVEARVVDADMQDVAPGELGEVVYRSPQLCTGYWDKPEETEQAFAGGWFHSGDLVRIDEEGYLFVVDRIKDVVNTGGVLVASREVEDALYGHPAVAEVAVIGVPDPKWIEAIAAVVVVKGDVTSDELIVHAKSTLAAHKVPKQVFLAEDLPKNPSGKVLKRELRRDYGGTESAVGLTDSAT</sequence>
<feature type="compositionally biased region" description="Basic and acidic residues" evidence="1">
    <location>
        <begin position="540"/>
        <end position="549"/>
    </location>
</feature>
<protein>
    <submittedName>
        <fullName evidence="5">Acyclic terpene utilization AtuA family protein</fullName>
    </submittedName>
</protein>
<feature type="domain" description="AMP-binding enzyme C-terminal" evidence="4">
    <location>
        <begin position="1052"/>
        <end position="1125"/>
    </location>
</feature>
<proteinExistence type="predicted"/>
<evidence type="ECO:0000259" key="4">
    <source>
        <dbReference type="Pfam" id="PF13193"/>
    </source>
</evidence>
<feature type="compositionally biased region" description="Basic residues" evidence="1">
    <location>
        <begin position="562"/>
        <end position="572"/>
    </location>
</feature>
<reference evidence="6" key="1">
    <citation type="submission" date="2021-11" db="EMBL/GenBank/DDBJ databases">
        <title>Cultivation dependent microbiological survey of springs from the worlds oldest radium mine currently devoted to the extraction of radon-saturated water.</title>
        <authorList>
            <person name="Kapinusova G."/>
            <person name="Smrhova T."/>
            <person name="Strejcek M."/>
            <person name="Suman J."/>
            <person name="Jani K."/>
            <person name="Pajer P."/>
            <person name="Uhlik O."/>
        </authorList>
    </citation>
    <scope>NUCLEOTIDE SEQUENCE [LARGE SCALE GENOMIC DNA]</scope>
    <source>
        <strain evidence="6">J379</strain>
    </source>
</reference>
<evidence type="ECO:0000259" key="3">
    <source>
        <dbReference type="Pfam" id="PF07287"/>
    </source>
</evidence>
<dbReference type="Gene3D" id="3.40.50.12780">
    <property type="entry name" value="N-terminal domain of ligase-like"/>
    <property type="match status" value="1"/>
</dbReference>
<accession>A0ABY5PJJ8</accession>